<gene>
    <name evidence="2" type="ORF">SAMN05443287_101237</name>
</gene>
<dbReference type="EMBL" id="FNYV01000001">
    <property type="protein sequence ID" value="SEI54921.1"/>
    <property type="molecule type" value="Genomic_DNA"/>
</dbReference>
<protein>
    <submittedName>
        <fullName evidence="2">Uncharacterized protein</fullName>
    </submittedName>
</protein>
<reference evidence="3" key="1">
    <citation type="submission" date="2016-10" db="EMBL/GenBank/DDBJ databases">
        <authorList>
            <person name="Varghese N."/>
            <person name="Submissions S."/>
        </authorList>
    </citation>
    <scope>NUCLEOTIDE SEQUENCE [LARGE SCALE GENOMIC DNA]</scope>
    <source>
        <strain evidence="3">CGMCC 4.7038</strain>
    </source>
</reference>
<keyword evidence="1" id="KW-1133">Transmembrane helix</keyword>
<evidence type="ECO:0000313" key="2">
    <source>
        <dbReference type="EMBL" id="SEI54921.1"/>
    </source>
</evidence>
<feature type="transmembrane region" description="Helical" evidence="1">
    <location>
        <begin position="12"/>
        <end position="32"/>
    </location>
</feature>
<accession>A0A1H6RGI8</accession>
<dbReference type="AlphaFoldDB" id="A0A1H6RGI8"/>
<dbReference type="Proteomes" id="UP000198707">
    <property type="component" value="Unassembled WGS sequence"/>
</dbReference>
<proteinExistence type="predicted"/>
<organism evidence="2 3">
    <name type="scientific">Micromonospora phaseoli</name>
    <dbReference type="NCBI Taxonomy" id="1144548"/>
    <lineage>
        <taxon>Bacteria</taxon>
        <taxon>Bacillati</taxon>
        <taxon>Actinomycetota</taxon>
        <taxon>Actinomycetes</taxon>
        <taxon>Micromonosporales</taxon>
        <taxon>Micromonosporaceae</taxon>
        <taxon>Micromonospora</taxon>
    </lineage>
</organism>
<name>A0A1H6RGI8_9ACTN</name>
<keyword evidence="1" id="KW-0812">Transmembrane</keyword>
<keyword evidence="1" id="KW-0472">Membrane</keyword>
<evidence type="ECO:0000256" key="1">
    <source>
        <dbReference type="SAM" id="Phobius"/>
    </source>
</evidence>
<sequence>MSYPSLIRCRFPVAAAAVVVGLSAGILVVPVIDVATGTARPARAGGSPDRVSHTSPFDAQPIKTATATCPIDTVRYAGGAAVNHGRADGGGVALTGIVPDVAGRSVTVTAAARPGYTGQWSLTAYAICESSLEPWRITAVGTGTTTASCPEPTRLFGLGFQVTGVPSESHVTEIAMDQNLTQVRVSAGGPGAETAEVTAIALCRPSAGQMRRVQAFNDEPGWPRTAEGQDTEADLAVYATGATVTGPEDATLDAVVPGPDDGVTWVRGTLLESGKPLVGAAGRTTVTADDDQDEAVVARAALIGTFH</sequence>
<evidence type="ECO:0000313" key="3">
    <source>
        <dbReference type="Proteomes" id="UP000198707"/>
    </source>
</evidence>
<keyword evidence="3" id="KW-1185">Reference proteome</keyword>